<dbReference type="Pfam" id="PF01061">
    <property type="entry name" value="ABC2_membrane"/>
    <property type="match status" value="1"/>
</dbReference>
<feature type="transmembrane region" description="Helical" evidence="6">
    <location>
        <begin position="183"/>
        <end position="202"/>
    </location>
</feature>
<evidence type="ECO:0000256" key="1">
    <source>
        <dbReference type="ARBA" id="ARBA00004141"/>
    </source>
</evidence>
<evidence type="ECO:0000256" key="3">
    <source>
        <dbReference type="ARBA" id="ARBA00022989"/>
    </source>
</evidence>
<name>A0A7W7STM7_9ACTN</name>
<keyword evidence="6" id="KW-1003">Cell membrane</keyword>
<comment type="similarity">
    <text evidence="6">Belongs to the ABC-2 integral membrane protein family.</text>
</comment>
<comment type="subcellular location">
    <subcellularLocation>
        <location evidence="6">Cell membrane</location>
        <topology evidence="6">Multi-pass membrane protein</topology>
    </subcellularLocation>
    <subcellularLocation>
        <location evidence="1">Membrane</location>
        <topology evidence="1">Multi-pass membrane protein</topology>
    </subcellularLocation>
</comment>
<dbReference type="PANTHER" id="PTHR43229:SF2">
    <property type="entry name" value="NODULATION PROTEIN J"/>
    <property type="match status" value="1"/>
</dbReference>
<evidence type="ECO:0000256" key="2">
    <source>
        <dbReference type="ARBA" id="ARBA00022692"/>
    </source>
</evidence>
<dbReference type="GO" id="GO:0046677">
    <property type="term" value="P:response to antibiotic"/>
    <property type="evidence" value="ECO:0007669"/>
    <property type="project" value="UniProtKB-KW"/>
</dbReference>
<reference evidence="8 9" key="1">
    <citation type="submission" date="2020-08" db="EMBL/GenBank/DDBJ databases">
        <title>Sequencing the genomes of 1000 actinobacteria strains.</title>
        <authorList>
            <person name="Klenk H.-P."/>
        </authorList>
    </citation>
    <scope>NUCLEOTIDE SEQUENCE [LARGE SCALE GENOMIC DNA]</scope>
    <source>
        <strain evidence="8 9">DSM 45886</strain>
    </source>
</reference>
<keyword evidence="6" id="KW-0813">Transport</keyword>
<evidence type="ECO:0000259" key="7">
    <source>
        <dbReference type="PROSITE" id="PS51012"/>
    </source>
</evidence>
<dbReference type="PANTHER" id="PTHR43229">
    <property type="entry name" value="NODULATION PROTEIN J"/>
    <property type="match status" value="1"/>
</dbReference>
<dbReference type="InterPro" id="IPR047817">
    <property type="entry name" value="ABC2_TM_bact-type"/>
</dbReference>
<gene>
    <name evidence="8" type="ORF">FHR38_004437</name>
</gene>
<keyword evidence="4 6" id="KW-0472">Membrane</keyword>
<keyword evidence="2 6" id="KW-0812">Transmembrane</keyword>
<dbReference type="GO" id="GO:0140359">
    <property type="term" value="F:ABC-type transporter activity"/>
    <property type="evidence" value="ECO:0007669"/>
    <property type="project" value="InterPro"/>
</dbReference>
<dbReference type="EMBL" id="JACHJW010000001">
    <property type="protein sequence ID" value="MBB4960704.1"/>
    <property type="molecule type" value="Genomic_DNA"/>
</dbReference>
<keyword evidence="5" id="KW-0046">Antibiotic resistance</keyword>
<protein>
    <recommendedName>
        <fullName evidence="6">Transport permease protein</fullName>
    </recommendedName>
</protein>
<dbReference type="PRINTS" id="PR00164">
    <property type="entry name" value="ABC2TRNSPORT"/>
</dbReference>
<feature type="transmembrane region" description="Helical" evidence="6">
    <location>
        <begin position="242"/>
        <end position="260"/>
    </location>
</feature>
<dbReference type="RefSeq" id="WP_184536440.1">
    <property type="nucleotide sequence ID" value="NZ_JACHJW010000001.1"/>
</dbReference>
<feature type="transmembrane region" description="Helical" evidence="6">
    <location>
        <begin position="71"/>
        <end position="94"/>
    </location>
</feature>
<sequence length="266" mass="28926">MIVAERPHVAPPTGWAATLAVFEYYLVVYRRVWRGSVFGAFALPLLTMLGFGLGVGAYVEGGVAGVSYLDYIVPGLIASTALQVAIGESTWPVWGNFEWNKYYSAQAATPLRVAEILNGQLAFVLFRVLVSSAVFLLVAAAFGALHSPWTLAVPPLMLLIGLAVAGPVVAYTSMIPSDGYLSLLFRFAVIPMTLFAGVFFPVESLPGAVRWLAYVSPLWHGVDLSRAATLGVAPYWSIPGHLGYLALWTVAGWLLAWWRFDRRLMS</sequence>
<dbReference type="PIRSF" id="PIRSF006648">
    <property type="entry name" value="DrrB"/>
    <property type="match status" value="1"/>
</dbReference>
<dbReference type="Proteomes" id="UP000578819">
    <property type="component" value="Unassembled WGS sequence"/>
</dbReference>
<organism evidence="8 9">
    <name type="scientific">Micromonospora polyrhachis</name>
    <dbReference type="NCBI Taxonomy" id="1282883"/>
    <lineage>
        <taxon>Bacteria</taxon>
        <taxon>Bacillati</taxon>
        <taxon>Actinomycetota</taxon>
        <taxon>Actinomycetes</taxon>
        <taxon>Micromonosporales</taxon>
        <taxon>Micromonosporaceae</taxon>
        <taxon>Micromonospora</taxon>
    </lineage>
</organism>
<evidence type="ECO:0000256" key="4">
    <source>
        <dbReference type="ARBA" id="ARBA00023136"/>
    </source>
</evidence>
<keyword evidence="9" id="KW-1185">Reference proteome</keyword>
<feature type="transmembrane region" description="Helical" evidence="6">
    <location>
        <begin position="36"/>
        <end position="59"/>
    </location>
</feature>
<evidence type="ECO:0000256" key="5">
    <source>
        <dbReference type="ARBA" id="ARBA00023251"/>
    </source>
</evidence>
<keyword evidence="3 6" id="KW-1133">Transmembrane helix</keyword>
<dbReference type="InterPro" id="IPR051784">
    <property type="entry name" value="Nod_factor_ABC_transporter"/>
</dbReference>
<proteinExistence type="inferred from homology"/>
<accession>A0A7W7STM7</accession>
<dbReference type="GO" id="GO:0043190">
    <property type="term" value="C:ATP-binding cassette (ABC) transporter complex"/>
    <property type="evidence" value="ECO:0007669"/>
    <property type="project" value="InterPro"/>
</dbReference>
<feature type="transmembrane region" description="Helical" evidence="6">
    <location>
        <begin position="121"/>
        <end position="145"/>
    </location>
</feature>
<evidence type="ECO:0000256" key="6">
    <source>
        <dbReference type="RuleBase" id="RU361157"/>
    </source>
</evidence>
<dbReference type="InterPro" id="IPR000412">
    <property type="entry name" value="ABC_2_transport"/>
</dbReference>
<feature type="transmembrane region" description="Helical" evidence="6">
    <location>
        <begin position="12"/>
        <end position="29"/>
    </location>
</feature>
<feature type="transmembrane region" description="Helical" evidence="6">
    <location>
        <begin position="151"/>
        <end position="171"/>
    </location>
</feature>
<feature type="domain" description="ABC transmembrane type-2" evidence="7">
    <location>
        <begin position="35"/>
        <end position="263"/>
    </location>
</feature>
<evidence type="ECO:0000313" key="9">
    <source>
        <dbReference type="Proteomes" id="UP000578819"/>
    </source>
</evidence>
<dbReference type="InterPro" id="IPR013525">
    <property type="entry name" value="ABC2_TM"/>
</dbReference>
<dbReference type="AlphaFoldDB" id="A0A7W7STM7"/>
<comment type="caution">
    <text evidence="8">The sequence shown here is derived from an EMBL/GenBank/DDBJ whole genome shotgun (WGS) entry which is preliminary data.</text>
</comment>
<evidence type="ECO:0000313" key="8">
    <source>
        <dbReference type="EMBL" id="MBB4960704.1"/>
    </source>
</evidence>
<dbReference type="PROSITE" id="PS51012">
    <property type="entry name" value="ABC_TM2"/>
    <property type="match status" value="1"/>
</dbReference>